<organism evidence="1">
    <name type="scientific">Rhizopus microsporus var. microsporus</name>
    <dbReference type="NCBI Taxonomy" id="86635"/>
    <lineage>
        <taxon>Eukaryota</taxon>
        <taxon>Fungi</taxon>
        <taxon>Fungi incertae sedis</taxon>
        <taxon>Mucoromycota</taxon>
        <taxon>Mucoromycotina</taxon>
        <taxon>Mucoromycetes</taxon>
        <taxon>Mucorales</taxon>
        <taxon>Mucorineae</taxon>
        <taxon>Rhizopodaceae</taxon>
        <taxon>Rhizopus</taxon>
    </lineage>
</organism>
<dbReference type="Proteomes" id="UP000242414">
    <property type="component" value="Unassembled WGS sequence"/>
</dbReference>
<dbReference type="AlphaFoldDB" id="A0A1X0QRK0"/>
<gene>
    <name evidence="1" type="ORF">BCV72DRAFT_215394</name>
</gene>
<evidence type="ECO:0000313" key="1">
    <source>
        <dbReference type="EMBL" id="ORE02369.1"/>
    </source>
</evidence>
<accession>A0A1X0QRK0</accession>
<dbReference type="VEuPathDB" id="FungiDB:BCV72DRAFT_215394"/>
<reference evidence="1" key="1">
    <citation type="journal article" date="2016" name="Proc. Natl. Acad. Sci. U.S.A.">
        <title>Lipid metabolic changes in an early divergent fungus govern the establishment of a mutualistic symbiosis with endobacteria.</title>
        <authorList>
            <person name="Lastovetsky O.A."/>
            <person name="Gaspar M.L."/>
            <person name="Mondo S.J."/>
            <person name="LaButti K.M."/>
            <person name="Sandor L."/>
            <person name="Grigoriev I.V."/>
            <person name="Henry S.A."/>
            <person name="Pawlowska T.E."/>
        </authorList>
    </citation>
    <scope>NUCLEOTIDE SEQUENCE [LARGE SCALE GENOMIC DNA]</scope>
    <source>
        <strain evidence="1">ATCC 52814</strain>
    </source>
</reference>
<name>A0A1X0QRK0_RHIZD</name>
<proteinExistence type="predicted"/>
<sequence>MKFSPKLYHDKCNEKLVKNLKNKFGPDAVLVIGDWSAPSMKFHELELFKKAQNPRKKQKVNRETVICHGLLR</sequence>
<dbReference type="EMBL" id="KV922055">
    <property type="protein sequence ID" value="ORE02369.1"/>
    <property type="molecule type" value="Genomic_DNA"/>
</dbReference>
<protein>
    <submittedName>
        <fullName evidence="1">Uncharacterized protein</fullName>
    </submittedName>
</protein>